<reference evidence="1 2" key="1">
    <citation type="submission" date="2021-07" db="EMBL/GenBank/DDBJ databases">
        <title>Mesonia aestuariivivens sp. nov., isolated from a tidal flat.</title>
        <authorList>
            <person name="Kim Y.-O."/>
            <person name="Yoon J.-H."/>
        </authorList>
    </citation>
    <scope>NUCLEOTIDE SEQUENCE [LARGE SCALE GENOMIC DNA]</scope>
    <source>
        <strain evidence="1 2">JHPTF-M18</strain>
    </source>
</reference>
<dbReference type="RefSeq" id="WP_219041270.1">
    <property type="nucleotide sequence ID" value="NZ_JAHWDF010000024.1"/>
</dbReference>
<protein>
    <recommendedName>
        <fullName evidence="3">Lipocalin-like domain-containing protein</fullName>
    </recommendedName>
</protein>
<dbReference type="Proteomes" id="UP000719267">
    <property type="component" value="Unassembled WGS sequence"/>
</dbReference>
<evidence type="ECO:0000313" key="2">
    <source>
        <dbReference type="Proteomes" id="UP000719267"/>
    </source>
</evidence>
<sequence length="272" mass="31266">MKNFLSLLFFAIILSSCGSDDDSTPQLQSNSIQELLESYDLWYVEPDQFSSDFNLGQDAITFSFLNNQLYANKNLVGFNPEIIGEQETSYSVEQTENTANVTINDTEFKVIGISGNSLKLVDDDNTAFYITGYNASEFPSLDIIYFERMAHLFNEYKFWQKTETENPDEIDGEFSSINHIEFSAIRNFKSSEDAEGLTYDEINWQYQGSYKLTKMEDDDGNISNELIFVYLDENNRENDTLKVRVINENKIQLSESESGIHYLFEGNTNTPF</sequence>
<comment type="caution">
    <text evidence="1">The sequence shown here is derived from an EMBL/GenBank/DDBJ whole genome shotgun (WGS) entry which is preliminary data.</text>
</comment>
<name>A0ABS6W619_9FLAO</name>
<keyword evidence="2" id="KW-1185">Reference proteome</keyword>
<dbReference type="PROSITE" id="PS51257">
    <property type="entry name" value="PROKAR_LIPOPROTEIN"/>
    <property type="match status" value="1"/>
</dbReference>
<gene>
    <name evidence="1" type="ORF">KW502_14455</name>
</gene>
<organism evidence="1 2">
    <name type="scientific">Mesonia aestuariivivens</name>
    <dbReference type="NCBI Taxonomy" id="2796128"/>
    <lineage>
        <taxon>Bacteria</taxon>
        <taxon>Pseudomonadati</taxon>
        <taxon>Bacteroidota</taxon>
        <taxon>Flavobacteriia</taxon>
        <taxon>Flavobacteriales</taxon>
        <taxon>Flavobacteriaceae</taxon>
        <taxon>Mesonia</taxon>
    </lineage>
</organism>
<evidence type="ECO:0008006" key="3">
    <source>
        <dbReference type="Google" id="ProtNLM"/>
    </source>
</evidence>
<dbReference type="EMBL" id="JAHWDF010000024">
    <property type="protein sequence ID" value="MBW2962987.1"/>
    <property type="molecule type" value="Genomic_DNA"/>
</dbReference>
<accession>A0ABS6W619</accession>
<evidence type="ECO:0000313" key="1">
    <source>
        <dbReference type="EMBL" id="MBW2962987.1"/>
    </source>
</evidence>
<proteinExistence type="predicted"/>